<dbReference type="Ensembl" id="ENSVKKT00000003513.1">
    <property type="protein sequence ID" value="ENSVKKP00000003418.1"/>
    <property type="gene ID" value="ENSVKKG00000002091.1"/>
</dbReference>
<dbReference type="GO" id="GO:0000281">
    <property type="term" value="P:mitotic cytokinesis"/>
    <property type="evidence" value="ECO:0007669"/>
    <property type="project" value="InterPro"/>
</dbReference>
<reference evidence="16" key="2">
    <citation type="submission" date="2025-09" db="UniProtKB">
        <authorList>
            <consortium name="Ensembl"/>
        </authorList>
    </citation>
    <scope>IDENTIFICATION</scope>
</reference>
<dbReference type="GO" id="GO:0090543">
    <property type="term" value="C:Flemming body"/>
    <property type="evidence" value="ECO:0007669"/>
    <property type="project" value="UniProtKB-SubCell"/>
</dbReference>
<feature type="coiled-coil region" evidence="13">
    <location>
        <begin position="245"/>
        <end position="315"/>
    </location>
</feature>
<dbReference type="GO" id="GO:0005814">
    <property type="term" value="C:centriole"/>
    <property type="evidence" value="ECO:0007669"/>
    <property type="project" value="UniProtKB-SubCell"/>
</dbReference>
<feature type="coiled-coil region" evidence="13">
    <location>
        <begin position="56"/>
        <end position="141"/>
    </location>
</feature>
<dbReference type="InterPro" id="IPR038926">
    <property type="entry name" value="CEP55"/>
</dbReference>
<protein>
    <recommendedName>
        <fullName evidence="12">Centrosomal protein of 55 kDa</fullName>
    </recommendedName>
</protein>
<dbReference type="PANTHER" id="PTHR31838:SF1">
    <property type="entry name" value="CENTROSOMAL PROTEIN OF 55 KDA"/>
    <property type="match status" value="1"/>
</dbReference>
<evidence type="ECO:0000256" key="14">
    <source>
        <dbReference type="SAM" id="MobiDB-lite"/>
    </source>
</evidence>
<dbReference type="PANTHER" id="PTHR31838">
    <property type="entry name" value="CENTROSOMAL PROTEIN OF 55 KDA"/>
    <property type="match status" value="1"/>
</dbReference>
<dbReference type="AlphaFoldDB" id="A0A8D2IWQ5"/>
<dbReference type="Proteomes" id="UP000694545">
    <property type="component" value="Unplaced"/>
</dbReference>
<evidence type="ECO:0000256" key="4">
    <source>
        <dbReference type="ARBA" id="ARBA00022490"/>
    </source>
</evidence>
<dbReference type="InterPro" id="IPR022008">
    <property type="entry name" value="EABR"/>
</dbReference>
<keyword evidence="5" id="KW-0597">Phosphoprotein</keyword>
<evidence type="ECO:0000256" key="7">
    <source>
        <dbReference type="ARBA" id="ARBA00022776"/>
    </source>
</evidence>
<evidence type="ECO:0000256" key="1">
    <source>
        <dbReference type="ARBA" id="ARBA00004114"/>
    </source>
</evidence>
<evidence type="ECO:0000256" key="9">
    <source>
        <dbReference type="ARBA" id="ARBA00023212"/>
    </source>
</evidence>
<evidence type="ECO:0000256" key="12">
    <source>
        <dbReference type="ARBA" id="ARBA00069787"/>
    </source>
</evidence>
<evidence type="ECO:0000256" key="5">
    <source>
        <dbReference type="ARBA" id="ARBA00022553"/>
    </source>
</evidence>
<name>A0A8D2IWQ5_VARKO</name>
<organism evidence="16 17">
    <name type="scientific">Varanus komodoensis</name>
    <name type="common">Komodo dragon</name>
    <dbReference type="NCBI Taxonomy" id="61221"/>
    <lineage>
        <taxon>Eukaryota</taxon>
        <taxon>Metazoa</taxon>
        <taxon>Chordata</taxon>
        <taxon>Craniata</taxon>
        <taxon>Vertebrata</taxon>
        <taxon>Euteleostomi</taxon>
        <taxon>Lepidosauria</taxon>
        <taxon>Squamata</taxon>
        <taxon>Bifurcata</taxon>
        <taxon>Unidentata</taxon>
        <taxon>Episquamata</taxon>
        <taxon>Toxicofera</taxon>
        <taxon>Anguimorpha</taxon>
        <taxon>Paleoanguimorpha</taxon>
        <taxon>Varanoidea</taxon>
        <taxon>Varanidae</taxon>
        <taxon>Varanus</taxon>
    </lineage>
</organism>
<evidence type="ECO:0000313" key="17">
    <source>
        <dbReference type="Proteomes" id="UP000694545"/>
    </source>
</evidence>
<reference evidence="16" key="1">
    <citation type="submission" date="2025-08" db="UniProtKB">
        <authorList>
            <consortium name="Ensembl"/>
        </authorList>
    </citation>
    <scope>IDENTIFICATION</scope>
</reference>
<keyword evidence="7" id="KW-0498">Mitosis</keyword>
<comment type="function">
    <text evidence="11">Plays a role in mitotic exit and cytokinesis. Recruits PDCD6IP and TSG101 to midbody during cytokinesis. Required for successful completion of cytokinesis. Not required for microtubule nucleation. Plays a role in the development of the brain and kidney.</text>
</comment>
<evidence type="ECO:0000256" key="11">
    <source>
        <dbReference type="ARBA" id="ARBA00055531"/>
    </source>
</evidence>
<evidence type="ECO:0000256" key="3">
    <source>
        <dbReference type="ARBA" id="ARBA00004626"/>
    </source>
</evidence>
<feature type="domain" description="TSG101 and ALIX binding" evidence="15">
    <location>
        <begin position="169"/>
        <end position="199"/>
    </location>
</feature>
<dbReference type="GO" id="GO:0045184">
    <property type="term" value="P:establishment of protein localization"/>
    <property type="evidence" value="ECO:0007669"/>
    <property type="project" value="TreeGrafter"/>
</dbReference>
<evidence type="ECO:0000256" key="6">
    <source>
        <dbReference type="ARBA" id="ARBA00022618"/>
    </source>
</evidence>
<dbReference type="Gene3D" id="1.20.5.990">
    <property type="entry name" value="Nemo cc2-lz domain - 1d5 darpin complex"/>
    <property type="match status" value="1"/>
</dbReference>
<dbReference type="GO" id="GO:0032154">
    <property type="term" value="C:cleavage furrow"/>
    <property type="evidence" value="ECO:0007669"/>
    <property type="project" value="UniProtKB-SubCell"/>
</dbReference>
<keyword evidence="6" id="KW-0132">Cell division</keyword>
<feature type="region of interest" description="Disordered" evidence="14">
    <location>
        <begin position="1"/>
        <end position="25"/>
    </location>
</feature>
<evidence type="ECO:0000256" key="10">
    <source>
        <dbReference type="ARBA" id="ARBA00023306"/>
    </source>
</evidence>
<dbReference type="Gene3D" id="1.20.5.1180">
    <property type="entry name" value="Geminin coiled-coil domain"/>
    <property type="match status" value="1"/>
</dbReference>
<keyword evidence="4" id="KW-0963">Cytoplasm</keyword>
<evidence type="ECO:0000256" key="8">
    <source>
        <dbReference type="ARBA" id="ARBA00023054"/>
    </source>
</evidence>
<keyword evidence="10" id="KW-0131">Cell cycle</keyword>
<evidence type="ECO:0000256" key="2">
    <source>
        <dbReference type="ARBA" id="ARBA00004476"/>
    </source>
</evidence>
<keyword evidence="17" id="KW-1185">Reference proteome</keyword>
<dbReference type="GO" id="GO:0051896">
    <property type="term" value="P:regulation of phosphatidylinositol 3-kinase/protein kinase B signal transduction"/>
    <property type="evidence" value="ECO:0007669"/>
    <property type="project" value="InterPro"/>
</dbReference>
<evidence type="ECO:0000259" key="15">
    <source>
        <dbReference type="Pfam" id="PF12180"/>
    </source>
</evidence>
<accession>A0A8D2IWQ5</accession>
<keyword evidence="9" id="KW-0206">Cytoskeleton</keyword>
<dbReference type="FunFam" id="1.20.5.990:FF:000006">
    <property type="entry name" value="Centrosomal protein of 55 kDa"/>
    <property type="match status" value="1"/>
</dbReference>
<evidence type="ECO:0000313" key="16">
    <source>
        <dbReference type="Ensembl" id="ENSVKKP00000003418.1"/>
    </source>
</evidence>
<dbReference type="Pfam" id="PF12180">
    <property type="entry name" value="EABR"/>
    <property type="match status" value="1"/>
</dbReference>
<comment type="subcellular location">
    <subcellularLocation>
        <location evidence="3">Cleavage furrow</location>
    </subcellularLocation>
    <subcellularLocation>
        <location evidence="1">Cytoplasm</location>
        <location evidence="1">Cytoskeleton</location>
        <location evidence="1">Microtubule organizing center</location>
        <location evidence="1">Centrosome</location>
        <location evidence="1">Centriole</location>
    </subcellularLocation>
    <subcellularLocation>
        <location evidence="2">Midbody</location>
        <location evidence="2">Midbody ring</location>
    </subcellularLocation>
</comment>
<proteinExistence type="predicted"/>
<sequence>MTSKASKAMNISRWGLKSGDSKSESELQVYKKENAALKKSLEDIIKGKSKMTPEERKKLLEKILTLETENEKYNNILGEKDQEIQVLKDKLQNRNKHGDAATLLDQLEEKTKEVAKKDQQLNSLSEEMDWLKNQLSAISAKHADLKNAASNETVSACSGVNVNEVEILLKDALEKNQQWLIYDQQREAYVQSLLAKIFEMEKQLETVNQQQAKETKIEGIEDKERYYEELLAAARKALDTERHTITKLQSDLNGFKRKYDEAKQEVMNLKDQLKLHKQVDIQALQDENQIKGQTLQRLTHENEVTKGKLDDERKRSQALASQVELLHRSLLKQQEDHARIAVLEQQIQACTSDFENEKLDRQNLQHQLNKLLKELRKERNRITGLEPSVKKQMHLLDWAGLFLILIIEDKHSSVKRTNLLDESFLECPKCKAQYPTSQHRELLAHIDFCAD</sequence>
<dbReference type="FunFam" id="1.20.5.1180:FF:000002">
    <property type="entry name" value="Centrosomal protein of 55 kDa"/>
    <property type="match status" value="1"/>
</dbReference>
<feature type="coiled-coil region" evidence="13">
    <location>
        <begin position="354"/>
        <end position="381"/>
    </location>
</feature>
<keyword evidence="8 13" id="KW-0175">Coiled coil</keyword>
<evidence type="ECO:0000256" key="13">
    <source>
        <dbReference type="SAM" id="Coils"/>
    </source>
</evidence>